<name>A0ABS0X1E1_9ACTN</name>
<dbReference type="PRINTS" id="PR00455">
    <property type="entry name" value="HTHTETR"/>
</dbReference>
<dbReference type="SUPFAM" id="SSF46689">
    <property type="entry name" value="Homeodomain-like"/>
    <property type="match status" value="1"/>
</dbReference>
<gene>
    <name evidence="5" type="ORF">JGB26_07665</name>
</gene>
<dbReference type="RefSeq" id="WP_190115977.1">
    <property type="nucleotide sequence ID" value="NZ_BMVR01000005.1"/>
</dbReference>
<sequence>MTRAERRGENRAALVDAALAEMGARGYRAARLEDIAERAGLTTGAVYSIFGSKRSLLVAAVERLTQRLRDGLAVVLDDEELTLGEALRAFGRVLHGLAGDERAPQWFAFELEAAVVGLRDAELGRTLDAHAEEVAELLRQVFAGRVLAGGGRSTDEDAARLAPAAHALAAGLAQRVVREPGALGAEYVADAVGALEGLVG</sequence>
<comment type="caution">
    <text evidence="5">The sequence shown here is derived from an EMBL/GenBank/DDBJ whole genome shotgun (WGS) entry which is preliminary data.</text>
</comment>
<proteinExistence type="predicted"/>
<dbReference type="InterPro" id="IPR001647">
    <property type="entry name" value="HTH_TetR"/>
</dbReference>
<accession>A0ABS0X1E1</accession>
<dbReference type="InterPro" id="IPR039538">
    <property type="entry name" value="BetI_C"/>
</dbReference>
<evidence type="ECO:0000256" key="3">
    <source>
        <dbReference type="PROSITE-ProRule" id="PRU00335"/>
    </source>
</evidence>
<evidence type="ECO:0000256" key="1">
    <source>
        <dbReference type="ARBA" id="ARBA00022491"/>
    </source>
</evidence>
<feature type="domain" description="HTH tetR-type" evidence="4">
    <location>
        <begin position="8"/>
        <end position="68"/>
    </location>
</feature>
<evidence type="ECO:0000256" key="2">
    <source>
        <dbReference type="ARBA" id="ARBA00023125"/>
    </source>
</evidence>
<keyword evidence="1" id="KW-0678">Repressor</keyword>
<dbReference type="PANTHER" id="PTHR30055">
    <property type="entry name" value="HTH-TYPE TRANSCRIPTIONAL REGULATOR RUTR"/>
    <property type="match status" value="1"/>
</dbReference>
<feature type="DNA-binding region" description="H-T-H motif" evidence="3">
    <location>
        <begin position="31"/>
        <end position="50"/>
    </location>
</feature>
<dbReference type="Gene3D" id="1.10.357.10">
    <property type="entry name" value="Tetracycline Repressor, domain 2"/>
    <property type="match status" value="1"/>
</dbReference>
<evidence type="ECO:0000313" key="6">
    <source>
        <dbReference type="Proteomes" id="UP000634780"/>
    </source>
</evidence>
<dbReference type="PROSITE" id="PS50977">
    <property type="entry name" value="HTH_TETR_2"/>
    <property type="match status" value="1"/>
</dbReference>
<dbReference type="Pfam" id="PF00440">
    <property type="entry name" value="TetR_N"/>
    <property type="match status" value="1"/>
</dbReference>
<keyword evidence="6" id="KW-1185">Reference proteome</keyword>
<protein>
    <submittedName>
        <fullName evidence="5">TetR/AcrR family transcriptional regulator</fullName>
    </submittedName>
</protein>
<evidence type="ECO:0000313" key="5">
    <source>
        <dbReference type="EMBL" id="MBJ3806998.1"/>
    </source>
</evidence>
<organism evidence="5 6">
    <name type="scientific">Streptomyces flavofungini</name>
    <dbReference type="NCBI Taxonomy" id="68200"/>
    <lineage>
        <taxon>Bacteria</taxon>
        <taxon>Bacillati</taxon>
        <taxon>Actinomycetota</taxon>
        <taxon>Actinomycetes</taxon>
        <taxon>Kitasatosporales</taxon>
        <taxon>Streptomycetaceae</taxon>
        <taxon>Streptomyces</taxon>
    </lineage>
</organism>
<evidence type="ECO:0000259" key="4">
    <source>
        <dbReference type="PROSITE" id="PS50977"/>
    </source>
</evidence>
<reference evidence="5 6" key="1">
    <citation type="submission" date="2020-12" db="EMBL/GenBank/DDBJ databases">
        <title>Streptomyces typhae sp. nov., a novel endophytic actinomycete isolated from the root of cattail pollen (Typha angustifolia L.).</title>
        <authorList>
            <person name="Peng C."/>
            <person name="Liu C."/>
        </authorList>
    </citation>
    <scope>NUCLEOTIDE SEQUENCE [LARGE SCALE GENOMIC DNA]</scope>
    <source>
        <strain evidence="5 6">JCM 4753</strain>
    </source>
</reference>
<dbReference type="InterPro" id="IPR009057">
    <property type="entry name" value="Homeodomain-like_sf"/>
</dbReference>
<dbReference type="EMBL" id="JAEKOZ010000003">
    <property type="protein sequence ID" value="MBJ3806998.1"/>
    <property type="molecule type" value="Genomic_DNA"/>
</dbReference>
<dbReference type="Proteomes" id="UP000634780">
    <property type="component" value="Unassembled WGS sequence"/>
</dbReference>
<keyword evidence="2 3" id="KW-0238">DNA-binding</keyword>
<dbReference type="InterPro" id="IPR050109">
    <property type="entry name" value="HTH-type_TetR-like_transc_reg"/>
</dbReference>
<dbReference type="PANTHER" id="PTHR30055:SF226">
    <property type="entry name" value="HTH-TYPE TRANSCRIPTIONAL REGULATOR PKSA"/>
    <property type="match status" value="1"/>
</dbReference>
<dbReference type="Pfam" id="PF13977">
    <property type="entry name" value="TetR_C_6"/>
    <property type="match status" value="1"/>
</dbReference>